<accession>A0A2V5K2H3</accession>
<feature type="transmembrane region" description="Helical" evidence="10">
    <location>
        <begin position="16"/>
        <end position="39"/>
    </location>
</feature>
<keyword evidence="8 10" id="KW-0472">Membrane</keyword>
<keyword evidence="4" id="KW-0808">Transferase</keyword>
<evidence type="ECO:0000313" key="12">
    <source>
        <dbReference type="EMBL" id="PYI53351.1"/>
    </source>
</evidence>
<evidence type="ECO:0000256" key="9">
    <source>
        <dbReference type="SAM" id="Coils"/>
    </source>
</evidence>
<reference evidence="12 13" key="1">
    <citation type="submission" date="2018-05" db="EMBL/GenBank/DDBJ databases">
        <title>Paenibacillus flagellatus sp. nov., isolated from selenium mineral soil.</title>
        <authorList>
            <person name="Dai X."/>
        </authorList>
    </citation>
    <scope>NUCLEOTIDE SEQUENCE [LARGE SCALE GENOMIC DNA]</scope>
    <source>
        <strain evidence="12 13">DXL2</strain>
    </source>
</reference>
<evidence type="ECO:0000256" key="6">
    <source>
        <dbReference type="ARBA" id="ARBA00022777"/>
    </source>
</evidence>
<keyword evidence="13" id="KW-1185">Reference proteome</keyword>
<dbReference type="InterPro" id="IPR003660">
    <property type="entry name" value="HAMP_dom"/>
</dbReference>
<sequence length="613" mass="69001">MKWRYWHYRFSIQTKILALVLSVGFVSIVLMAAFTSHYYTVSAKKDFYLLAEDSTARINHQLDRYFNQMAQSTYASIAGPLPTNPLLGVNPESGLLQNWLKAGDRFSRSEESLVEGILTRYIALNDSNILGIVLRSLDDRLAYSQDSNLPRDHSAPWISGPLSDRLQVVPYYFDRESTTATTYPFITLVIPVYDPNTVKIVGNLNIALSISEISSILGQARLGKTGYFFIVDDVGRMLYHPDVQLIGESLENTVLREIRLSGEDDDVKLEGKPILASSNHSDVTGWDIVAYVPMNEMATGLQVARNSTLMIMTGMIVVSLLVIPRIVGLVVRPILRLRNLMKRVENGELSVHAEAFPGKDEIQQLSSSFNRMTAKLKELIHNVRDLEMKEAHLQLRQRDALIQALQNQINPHLLYNTLEIIKSIAYLEKVPMIENMATNLASVYRYTSKMPGSEVPLRDELRNLRHYLEIVDIRFAPKFQSTVTVDEAFMDCRIIKLSIQPIAENCVKYAVEPKNGNAVIRIRAFEEQGDLVIEIADNGNGFPEDVLKRIHDRCRAVEEPSGRFAAEESIGIINVHARMVLNYGAPYGVSIRSSPGRGSVVALRFPKRTSETS</sequence>
<evidence type="ECO:0000256" key="5">
    <source>
        <dbReference type="ARBA" id="ARBA00022692"/>
    </source>
</evidence>
<dbReference type="InterPro" id="IPR036890">
    <property type="entry name" value="HATPase_C_sf"/>
</dbReference>
<dbReference type="InterPro" id="IPR010559">
    <property type="entry name" value="Sig_transdc_His_kin_internal"/>
</dbReference>
<dbReference type="EMBL" id="QJVJ01000007">
    <property type="protein sequence ID" value="PYI53351.1"/>
    <property type="molecule type" value="Genomic_DNA"/>
</dbReference>
<dbReference type="OrthoDB" id="2491077at2"/>
<dbReference type="Gene3D" id="1.10.8.500">
    <property type="entry name" value="HAMP domain in histidine kinase"/>
    <property type="match status" value="1"/>
</dbReference>
<dbReference type="PROSITE" id="PS50885">
    <property type="entry name" value="HAMP"/>
    <property type="match status" value="1"/>
</dbReference>
<feature type="domain" description="HAMP" evidence="11">
    <location>
        <begin position="328"/>
        <end position="381"/>
    </location>
</feature>
<protein>
    <submittedName>
        <fullName evidence="12">Histidine kinase</fullName>
    </submittedName>
</protein>
<comment type="subcellular location">
    <subcellularLocation>
        <location evidence="1">Cell membrane</location>
        <topology evidence="1">Multi-pass membrane protein</topology>
    </subcellularLocation>
</comment>
<dbReference type="GO" id="GO:0000155">
    <property type="term" value="F:phosphorelay sensor kinase activity"/>
    <property type="evidence" value="ECO:0007669"/>
    <property type="project" value="InterPro"/>
</dbReference>
<comment type="caution">
    <text evidence="12">The sequence shown here is derived from an EMBL/GenBank/DDBJ whole genome shotgun (WGS) entry which is preliminary data.</text>
</comment>
<dbReference type="PANTHER" id="PTHR34220">
    <property type="entry name" value="SENSOR HISTIDINE KINASE YPDA"/>
    <property type="match status" value="1"/>
</dbReference>
<evidence type="ECO:0000256" key="7">
    <source>
        <dbReference type="ARBA" id="ARBA00022989"/>
    </source>
</evidence>
<feature type="coiled-coil region" evidence="9">
    <location>
        <begin position="362"/>
        <end position="396"/>
    </location>
</feature>
<evidence type="ECO:0000256" key="4">
    <source>
        <dbReference type="ARBA" id="ARBA00022679"/>
    </source>
</evidence>
<name>A0A2V5K2H3_9BACL</name>
<dbReference type="Proteomes" id="UP000247476">
    <property type="component" value="Unassembled WGS sequence"/>
</dbReference>
<dbReference type="Gene3D" id="3.30.450.20">
    <property type="entry name" value="PAS domain"/>
    <property type="match status" value="1"/>
</dbReference>
<evidence type="ECO:0000256" key="2">
    <source>
        <dbReference type="ARBA" id="ARBA00022475"/>
    </source>
</evidence>
<dbReference type="SUPFAM" id="SSF158472">
    <property type="entry name" value="HAMP domain-like"/>
    <property type="match status" value="1"/>
</dbReference>
<dbReference type="CDD" id="cd06225">
    <property type="entry name" value="HAMP"/>
    <property type="match status" value="1"/>
</dbReference>
<dbReference type="CDD" id="cd12912">
    <property type="entry name" value="PDC2_MCP_like"/>
    <property type="match status" value="1"/>
</dbReference>
<dbReference type="RefSeq" id="WP_110841124.1">
    <property type="nucleotide sequence ID" value="NZ_QJVJ01000007.1"/>
</dbReference>
<keyword evidence="7 10" id="KW-1133">Transmembrane helix</keyword>
<dbReference type="InterPro" id="IPR033479">
    <property type="entry name" value="dCache_1"/>
</dbReference>
<evidence type="ECO:0000256" key="3">
    <source>
        <dbReference type="ARBA" id="ARBA00022553"/>
    </source>
</evidence>
<keyword evidence="2" id="KW-1003">Cell membrane</keyword>
<dbReference type="Pfam" id="PF02518">
    <property type="entry name" value="HATPase_c"/>
    <property type="match status" value="1"/>
</dbReference>
<dbReference type="InterPro" id="IPR003594">
    <property type="entry name" value="HATPase_dom"/>
</dbReference>
<dbReference type="SMART" id="SM00387">
    <property type="entry name" value="HATPase_c"/>
    <property type="match status" value="1"/>
</dbReference>
<dbReference type="Pfam" id="PF02743">
    <property type="entry name" value="dCache_1"/>
    <property type="match status" value="1"/>
</dbReference>
<keyword evidence="9" id="KW-0175">Coiled coil</keyword>
<evidence type="ECO:0000256" key="10">
    <source>
        <dbReference type="SAM" id="Phobius"/>
    </source>
</evidence>
<gene>
    <name evidence="12" type="ORF">DLM86_16325</name>
</gene>
<dbReference type="PANTHER" id="PTHR34220:SF7">
    <property type="entry name" value="SENSOR HISTIDINE KINASE YPDA"/>
    <property type="match status" value="1"/>
</dbReference>
<dbReference type="Gene3D" id="3.30.565.10">
    <property type="entry name" value="Histidine kinase-like ATPase, C-terminal domain"/>
    <property type="match status" value="1"/>
</dbReference>
<dbReference type="SUPFAM" id="SSF55874">
    <property type="entry name" value="ATPase domain of HSP90 chaperone/DNA topoisomerase II/histidine kinase"/>
    <property type="match status" value="1"/>
</dbReference>
<evidence type="ECO:0000256" key="1">
    <source>
        <dbReference type="ARBA" id="ARBA00004651"/>
    </source>
</evidence>
<dbReference type="InterPro" id="IPR050640">
    <property type="entry name" value="Bact_2-comp_sensor_kinase"/>
</dbReference>
<evidence type="ECO:0000259" key="11">
    <source>
        <dbReference type="PROSITE" id="PS50885"/>
    </source>
</evidence>
<dbReference type="Pfam" id="PF06580">
    <property type="entry name" value="His_kinase"/>
    <property type="match status" value="1"/>
</dbReference>
<keyword evidence="3" id="KW-0597">Phosphoprotein</keyword>
<proteinExistence type="predicted"/>
<dbReference type="GO" id="GO:0005886">
    <property type="term" value="C:plasma membrane"/>
    <property type="evidence" value="ECO:0007669"/>
    <property type="project" value="UniProtKB-SubCell"/>
</dbReference>
<dbReference type="SMART" id="SM00304">
    <property type="entry name" value="HAMP"/>
    <property type="match status" value="1"/>
</dbReference>
<evidence type="ECO:0000256" key="8">
    <source>
        <dbReference type="ARBA" id="ARBA00023136"/>
    </source>
</evidence>
<keyword evidence="6 12" id="KW-0418">Kinase</keyword>
<organism evidence="12 13">
    <name type="scientific">Paenibacillus flagellatus</name>
    <dbReference type="NCBI Taxonomy" id="2211139"/>
    <lineage>
        <taxon>Bacteria</taxon>
        <taxon>Bacillati</taxon>
        <taxon>Bacillota</taxon>
        <taxon>Bacilli</taxon>
        <taxon>Bacillales</taxon>
        <taxon>Paenibacillaceae</taxon>
        <taxon>Paenibacillus</taxon>
    </lineage>
</organism>
<keyword evidence="5 10" id="KW-0812">Transmembrane</keyword>
<feature type="transmembrane region" description="Helical" evidence="10">
    <location>
        <begin position="309"/>
        <end position="335"/>
    </location>
</feature>
<dbReference type="Pfam" id="PF00672">
    <property type="entry name" value="HAMP"/>
    <property type="match status" value="1"/>
</dbReference>
<dbReference type="AlphaFoldDB" id="A0A2V5K2H3"/>
<evidence type="ECO:0000313" key="13">
    <source>
        <dbReference type="Proteomes" id="UP000247476"/>
    </source>
</evidence>